<proteinExistence type="predicted"/>
<keyword evidence="6" id="KW-0805">Transcription regulation</keyword>
<evidence type="ECO:0000256" key="12">
    <source>
        <dbReference type="ARBA" id="ARBA00065416"/>
    </source>
</evidence>
<reference evidence="20 21" key="1">
    <citation type="journal article" date="2010" name="Nature">
        <title>The genome of a songbird.</title>
        <authorList>
            <person name="Warren W.C."/>
            <person name="Clayton D.F."/>
            <person name="Ellegren H."/>
            <person name="Arnold A.P."/>
            <person name="Hillier L.W."/>
            <person name="Kunstner A."/>
            <person name="Searle S."/>
            <person name="White S."/>
            <person name="Vilella A.J."/>
            <person name="Fairley S."/>
            <person name="Heger A."/>
            <person name="Kong L."/>
            <person name="Ponting C.P."/>
            <person name="Jarvis E.D."/>
            <person name="Mello C.V."/>
            <person name="Minx P."/>
            <person name="Lovell P."/>
            <person name="Velho T.A."/>
            <person name="Ferris M."/>
            <person name="Balakrishnan C.N."/>
            <person name="Sinha S."/>
            <person name="Blatti C."/>
            <person name="London S.E."/>
            <person name="Li Y."/>
            <person name="Lin Y.C."/>
            <person name="George J."/>
            <person name="Sweedler J."/>
            <person name="Southey B."/>
            <person name="Gunaratne P."/>
            <person name="Watson M."/>
            <person name="Nam K."/>
            <person name="Backstrom N."/>
            <person name="Smeds L."/>
            <person name="Nabholz B."/>
            <person name="Itoh Y."/>
            <person name="Whitney O."/>
            <person name="Pfenning A.R."/>
            <person name="Howard J."/>
            <person name="Volker M."/>
            <person name="Skinner B.M."/>
            <person name="Griffin D.K."/>
            <person name="Ye L."/>
            <person name="McLaren W.M."/>
            <person name="Flicek P."/>
            <person name="Quesada V."/>
            <person name="Velasco G."/>
            <person name="Lopez-Otin C."/>
            <person name="Puente X.S."/>
            <person name="Olender T."/>
            <person name="Lancet D."/>
            <person name="Smit A.F."/>
            <person name="Hubley R."/>
            <person name="Konkel M.K."/>
            <person name="Walker J.A."/>
            <person name="Batzer M.A."/>
            <person name="Gu W."/>
            <person name="Pollock D.D."/>
            <person name="Chen L."/>
            <person name="Cheng Z."/>
            <person name="Eichler E.E."/>
            <person name="Stapley J."/>
            <person name="Slate J."/>
            <person name="Ekblom R."/>
            <person name="Birkhead T."/>
            <person name="Burke T."/>
            <person name="Burt D."/>
            <person name="Scharff C."/>
            <person name="Adam I."/>
            <person name="Richard H."/>
            <person name="Sultan M."/>
            <person name="Soldatov A."/>
            <person name="Lehrach H."/>
            <person name="Edwards S.V."/>
            <person name="Yang S.P."/>
            <person name="Li X."/>
            <person name="Graves T."/>
            <person name="Fulton L."/>
            <person name="Nelson J."/>
            <person name="Chinwalla A."/>
            <person name="Hou S."/>
            <person name="Mardis E.R."/>
            <person name="Wilson R.K."/>
        </authorList>
    </citation>
    <scope>NUCLEOTIDE SEQUENCE [LARGE SCALE GENOMIC DNA]</scope>
</reference>
<dbReference type="AlphaFoldDB" id="A0A674GEF4"/>
<gene>
    <name evidence="20" type="primary">MLX</name>
</gene>
<evidence type="ECO:0000256" key="18">
    <source>
        <dbReference type="SAM" id="MobiDB-lite"/>
    </source>
</evidence>
<dbReference type="GO" id="GO:0061629">
    <property type="term" value="F:RNA polymerase II-specific DNA-binding transcription factor binding"/>
    <property type="evidence" value="ECO:0007669"/>
    <property type="project" value="UniProtKB-ARBA"/>
</dbReference>
<evidence type="ECO:0000256" key="9">
    <source>
        <dbReference type="ARBA" id="ARBA00023163"/>
    </source>
</evidence>
<comment type="subcellular location">
    <subcellularLocation>
        <location evidence="2">Cytoplasm</location>
    </subcellularLocation>
    <subcellularLocation>
        <location evidence="1">Nucleus</location>
    </subcellularLocation>
</comment>
<feature type="compositionally biased region" description="Low complexity" evidence="18">
    <location>
        <begin position="14"/>
        <end position="24"/>
    </location>
</feature>
<dbReference type="Pfam" id="PF00010">
    <property type="entry name" value="HLH"/>
    <property type="match status" value="1"/>
</dbReference>
<keyword evidence="4" id="KW-0678">Repressor</keyword>
<feature type="compositionally biased region" description="Gly residues" evidence="18">
    <location>
        <begin position="175"/>
        <end position="198"/>
    </location>
</feature>
<evidence type="ECO:0000256" key="8">
    <source>
        <dbReference type="ARBA" id="ARBA00023159"/>
    </source>
</evidence>
<reference evidence="20" key="3">
    <citation type="submission" date="2025-09" db="UniProtKB">
        <authorList>
            <consortium name="Ensembl"/>
        </authorList>
    </citation>
    <scope>IDENTIFICATION</scope>
</reference>
<dbReference type="InterPro" id="IPR011598">
    <property type="entry name" value="bHLH_dom"/>
</dbReference>
<evidence type="ECO:0000256" key="16">
    <source>
        <dbReference type="ARBA" id="ARBA00082933"/>
    </source>
</evidence>
<dbReference type="PANTHER" id="PTHR15741:SF25">
    <property type="entry name" value="MAX-LIKE PROTEIN X"/>
    <property type="match status" value="1"/>
</dbReference>
<dbReference type="FunFam" id="4.10.280.10:FF:000037">
    <property type="entry name" value="max-like protein X isoform X2"/>
    <property type="match status" value="1"/>
</dbReference>
<comment type="subunit">
    <text evidence="12">Efficient DNA binding requires dimerization with another bHLH protein. Binds DNA as a heterodimer with MAD1, MAD4, MNT, WBSCR14 and MLXIP. Can also bind DNA as a homodimer.</text>
</comment>
<keyword evidence="7" id="KW-0238">DNA-binding</keyword>
<protein>
    <recommendedName>
        <fullName evidence="13">Max-like protein X</fullName>
    </recommendedName>
    <alternativeName>
        <fullName evidence="14">Max-like bHLHZip protein</fullName>
    </alternativeName>
    <alternativeName>
        <fullName evidence="15">Protein BigMax</fullName>
    </alternativeName>
    <alternativeName>
        <fullName evidence="16">Transcription factor-like protein 4</fullName>
    </alternativeName>
</protein>
<evidence type="ECO:0000256" key="3">
    <source>
        <dbReference type="ARBA" id="ARBA00022490"/>
    </source>
</evidence>
<feature type="compositionally biased region" description="Basic and acidic residues" evidence="18">
    <location>
        <begin position="321"/>
        <end position="333"/>
    </location>
</feature>
<keyword evidence="5" id="KW-0597">Phosphoprotein</keyword>
<evidence type="ECO:0000256" key="7">
    <source>
        <dbReference type="ARBA" id="ARBA00023125"/>
    </source>
</evidence>
<dbReference type="InParanoid" id="A0A674GEF4"/>
<evidence type="ECO:0000256" key="13">
    <source>
        <dbReference type="ARBA" id="ARBA00071251"/>
    </source>
</evidence>
<dbReference type="Ensembl" id="ENSTGUT00000043695.1">
    <property type="protein sequence ID" value="ENSTGUP00000021198.1"/>
    <property type="gene ID" value="ENSTGUG00000002694.2"/>
</dbReference>
<feature type="compositionally biased region" description="Low complexity" evidence="18">
    <location>
        <begin position="233"/>
        <end position="244"/>
    </location>
</feature>
<name>A0A674GEF4_TAEGU</name>
<evidence type="ECO:0000256" key="17">
    <source>
        <dbReference type="SAM" id="Coils"/>
    </source>
</evidence>
<dbReference type="GO" id="GO:0046983">
    <property type="term" value="F:protein dimerization activity"/>
    <property type="evidence" value="ECO:0007669"/>
    <property type="project" value="InterPro"/>
</dbReference>
<evidence type="ECO:0000313" key="21">
    <source>
        <dbReference type="Proteomes" id="UP000007754"/>
    </source>
</evidence>
<evidence type="ECO:0000256" key="4">
    <source>
        <dbReference type="ARBA" id="ARBA00022491"/>
    </source>
</evidence>
<evidence type="ECO:0000256" key="6">
    <source>
        <dbReference type="ARBA" id="ARBA00023015"/>
    </source>
</evidence>
<dbReference type="GO" id="GO:0000981">
    <property type="term" value="F:DNA-binding transcription factor activity, RNA polymerase II-specific"/>
    <property type="evidence" value="ECO:0007669"/>
    <property type="project" value="TreeGrafter"/>
</dbReference>
<feature type="domain" description="BHLH" evidence="19">
    <location>
        <begin position="334"/>
        <end position="392"/>
    </location>
</feature>
<dbReference type="CDD" id="cd19687">
    <property type="entry name" value="bHLHzip_Mlx"/>
    <property type="match status" value="1"/>
</dbReference>
<dbReference type="GO" id="GO:0000978">
    <property type="term" value="F:RNA polymerase II cis-regulatory region sequence-specific DNA binding"/>
    <property type="evidence" value="ECO:0007669"/>
    <property type="project" value="TreeGrafter"/>
</dbReference>
<evidence type="ECO:0000256" key="5">
    <source>
        <dbReference type="ARBA" id="ARBA00022553"/>
    </source>
</evidence>
<keyword evidence="17" id="KW-0175">Coiled coil</keyword>
<feature type="compositionally biased region" description="Polar residues" evidence="18">
    <location>
        <begin position="298"/>
        <end position="314"/>
    </location>
</feature>
<feature type="region of interest" description="Disordered" evidence="18">
    <location>
        <begin position="1"/>
        <end position="38"/>
    </location>
</feature>
<dbReference type="SUPFAM" id="SSF47459">
    <property type="entry name" value="HLH, helix-loop-helix DNA-binding domain"/>
    <property type="match status" value="1"/>
</dbReference>
<keyword evidence="9" id="KW-0804">Transcription</keyword>
<keyword evidence="21" id="KW-1185">Reference proteome</keyword>
<evidence type="ECO:0000256" key="2">
    <source>
        <dbReference type="ARBA" id="ARBA00004496"/>
    </source>
</evidence>
<dbReference type="GeneTree" id="ENSGT00940000157377"/>
<reference evidence="20" key="2">
    <citation type="submission" date="2025-08" db="UniProtKB">
        <authorList>
            <consortium name="Ensembl"/>
        </authorList>
    </citation>
    <scope>IDENTIFICATION</scope>
</reference>
<feature type="compositionally biased region" description="Pro residues" evidence="18">
    <location>
        <begin position="258"/>
        <end position="270"/>
    </location>
</feature>
<dbReference type="InterPro" id="IPR052207">
    <property type="entry name" value="Max-like/E-box_TFs"/>
</dbReference>
<dbReference type="InterPro" id="IPR036638">
    <property type="entry name" value="HLH_DNA-bd_sf"/>
</dbReference>
<evidence type="ECO:0000313" key="20">
    <source>
        <dbReference type="Ensembl" id="ENSTGUP00000021198.1"/>
    </source>
</evidence>
<dbReference type="PANTHER" id="PTHR15741">
    <property type="entry name" value="BASIC HELIX-LOOP-HELIX ZIP TRANSCRIPTION FACTOR"/>
    <property type="match status" value="1"/>
</dbReference>
<sequence>MSRRTQQRGTDSTGPGQLRRGPGRPAVPGEGEPGRAEPRWVTVKRLLLHCVSVRRSVPCPLPAQRGNPGARCGTRRDRCGTRRARCGTPGARCGIPRSGPRVGLAVPGVGLPVSGVGFPVRYPVWDSRCPVWDSPFGAPPRDVARARAPPGGAARSHDRRAEDGGAAGRRRRGLVGEGGAGTGSGRAAGCRGGAGRRAGTGLVAAGQGERRAGGAGSAHGQRRGEGRWQSRSPGVAGAPGADRAPGGGGLRGAGRRPSPSPTDVSPPPAGPAQVDAAYGDNGLDSALFMENARKSSIVSRANSIGSTSASSVPNTDDEDSDYHQESCKESYKDQRRRAHTQAEQKRRDAIKKGYNDLQAIVPTCEQQDFSISSQKLSKAIVLQKTIDYIQFLHKEKKKQEEEVSTLRKDVMALKIMKVNYEQIVKAHQDNPNEGKNQISDEVKFNVFQGIMDSLFQSFNASVSVTSFQELSACVFSWIEEHCKPQTLRDVVIGVLHKVKSQLY</sequence>
<keyword evidence="8" id="KW-0010">Activator</keyword>
<dbReference type="Gene3D" id="4.10.280.10">
    <property type="entry name" value="Helix-loop-helix DNA-binding domain"/>
    <property type="match status" value="1"/>
</dbReference>
<dbReference type="GO" id="GO:0005737">
    <property type="term" value="C:cytoplasm"/>
    <property type="evidence" value="ECO:0007669"/>
    <property type="project" value="UniProtKB-SubCell"/>
</dbReference>
<evidence type="ECO:0000259" key="19">
    <source>
        <dbReference type="PROSITE" id="PS50888"/>
    </source>
</evidence>
<keyword evidence="10" id="KW-0539">Nucleus</keyword>
<feature type="compositionally biased region" description="Basic and acidic residues" evidence="18">
    <location>
        <begin position="340"/>
        <end position="349"/>
    </location>
</feature>
<feature type="region of interest" description="Disordered" evidence="18">
    <location>
        <begin position="138"/>
        <end position="278"/>
    </location>
</feature>
<evidence type="ECO:0000256" key="15">
    <source>
        <dbReference type="ARBA" id="ARBA00079081"/>
    </source>
</evidence>
<evidence type="ECO:0000256" key="1">
    <source>
        <dbReference type="ARBA" id="ARBA00004123"/>
    </source>
</evidence>
<comment type="function">
    <text evidence="11">Transcription regulator. Forms a sequence-specific DNA-binding protein complex with MAD1, MAD4, MNT, WBSCR14 and MLXIP which recognizes the core sequence 5'-CACGTG-3'. The TCFL4-MAD1, TCFL4-MAD4, TCFL4-WBSCR14 complexes are transcriptional repressors. Plays a role in transcriptional activation of glycolytic target genes. Involved in glucose-responsive gene regulation.</text>
</comment>
<feature type="coiled-coil region" evidence="17">
    <location>
        <begin position="389"/>
        <end position="416"/>
    </location>
</feature>
<organism evidence="20 21">
    <name type="scientific">Taeniopygia guttata</name>
    <name type="common">Zebra finch</name>
    <name type="synonym">Poephila guttata</name>
    <dbReference type="NCBI Taxonomy" id="59729"/>
    <lineage>
        <taxon>Eukaryota</taxon>
        <taxon>Metazoa</taxon>
        <taxon>Chordata</taxon>
        <taxon>Craniata</taxon>
        <taxon>Vertebrata</taxon>
        <taxon>Euteleostomi</taxon>
        <taxon>Archelosauria</taxon>
        <taxon>Archosauria</taxon>
        <taxon>Dinosauria</taxon>
        <taxon>Saurischia</taxon>
        <taxon>Theropoda</taxon>
        <taxon>Coelurosauria</taxon>
        <taxon>Aves</taxon>
        <taxon>Neognathae</taxon>
        <taxon>Neoaves</taxon>
        <taxon>Telluraves</taxon>
        <taxon>Australaves</taxon>
        <taxon>Passeriformes</taxon>
        <taxon>Passeroidea</taxon>
        <taxon>Estrildidae</taxon>
        <taxon>Estrildinae</taxon>
        <taxon>Taeniopygia</taxon>
    </lineage>
</organism>
<dbReference type="GO" id="GO:0005654">
    <property type="term" value="C:nucleoplasm"/>
    <property type="evidence" value="ECO:0007669"/>
    <property type="project" value="UniProtKB-ARBA"/>
</dbReference>
<dbReference type="PROSITE" id="PS50888">
    <property type="entry name" value="BHLH"/>
    <property type="match status" value="1"/>
</dbReference>
<feature type="region of interest" description="Disordered" evidence="18">
    <location>
        <begin position="298"/>
        <end position="349"/>
    </location>
</feature>
<evidence type="ECO:0000256" key="11">
    <source>
        <dbReference type="ARBA" id="ARBA00053727"/>
    </source>
</evidence>
<accession>A0A674GEF4</accession>
<evidence type="ECO:0000256" key="14">
    <source>
        <dbReference type="ARBA" id="ARBA00076041"/>
    </source>
</evidence>
<dbReference type="SMART" id="SM00353">
    <property type="entry name" value="HLH"/>
    <property type="match status" value="1"/>
</dbReference>
<keyword evidence="3" id="KW-0963">Cytoplasm</keyword>
<evidence type="ECO:0000256" key="10">
    <source>
        <dbReference type="ARBA" id="ARBA00023242"/>
    </source>
</evidence>
<dbReference type="Proteomes" id="UP000007754">
    <property type="component" value="Chromosome 27"/>
</dbReference>
<dbReference type="GO" id="GO:0045944">
    <property type="term" value="P:positive regulation of transcription by RNA polymerase II"/>
    <property type="evidence" value="ECO:0007669"/>
    <property type="project" value="UniProtKB-ARBA"/>
</dbReference>